<gene>
    <name evidence="4" type="ordered locus">Tph_c07800</name>
</gene>
<dbReference type="SMART" id="SM00530">
    <property type="entry name" value="HTH_XRE"/>
    <property type="match status" value="1"/>
</dbReference>
<dbReference type="HOGENOM" id="CLU_066192_4_0_9"/>
<dbReference type="GO" id="GO:0003677">
    <property type="term" value="F:DNA binding"/>
    <property type="evidence" value="ECO:0007669"/>
    <property type="project" value="UniProtKB-KW"/>
</dbReference>
<sequence length="149" mass="16948">MQFGEKIRLLRKRAGISQKDFAEQLGITRRALVYYENGERFPREAGLIDKIAGFFNVSSDFLTDDSESIALTKEEIFLEEAKAEDKLRGKSEAKKFIETTKCLFAGGELSDEDKDALFEVLTEIYFDSKKKAKKYGVRKNKGSKNTPTD</sequence>
<evidence type="ECO:0000256" key="2">
    <source>
        <dbReference type="SAM" id="MobiDB-lite"/>
    </source>
</evidence>
<dbReference type="RefSeq" id="WP_015049896.1">
    <property type="nucleotide sequence ID" value="NC_018870.1"/>
</dbReference>
<dbReference type="InterPro" id="IPR010982">
    <property type="entry name" value="Lambda_DNA-bd_dom_sf"/>
</dbReference>
<evidence type="ECO:0000313" key="4">
    <source>
        <dbReference type="EMBL" id="AFV11012.1"/>
    </source>
</evidence>
<dbReference type="PROSITE" id="PS50943">
    <property type="entry name" value="HTH_CROC1"/>
    <property type="match status" value="1"/>
</dbReference>
<dbReference type="STRING" id="1089553.Tph_c07800"/>
<feature type="region of interest" description="Disordered" evidence="2">
    <location>
        <begin position="130"/>
        <end position="149"/>
    </location>
</feature>
<dbReference type="PANTHER" id="PTHR46558:SF11">
    <property type="entry name" value="HTH-TYPE TRANSCRIPTIONAL REGULATOR XRE"/>
    <property type="match status" value="1"/>
</dbReference>
<organism evidence="4 5">
    <name type="scientific">Thermacetogenium phaeum (strain ATCC BAA-254 / DSM 26808 / PB)</name>
    <dbReference type="NCBI Taxonomy" id="1089553"/>
    <lineage>
        <taxon>Bacteria</taxon>
        <taxon>Bacillati</taxon>
        <taxon>Bacillota</taxon>
        <taxon>Clostridia</taxon>
        <taxon>Thermoanaerobacterales</taxon>
        <taxon>Thermoanaerobacteraceae</taxon>
        <taxon>Thermacetogenium</taxon>
    </lineage>
</organism>
<name>K4LFZ9_THEPS</name>
<dbReference type="SUPFAM" id="SSF47413">
    <property type="entry name" value="lambda repressor-like DNA-binding domains"/>
    <property type="match status" value="1"/>
</dbReference>
<feature type="compositionally biased region" description="Basic residues" evidence="2">
    <location>
        <begin position="130"/>
        <end position="142"/>
    </location>
</feature>
<dbReference type="EMBL" id="CP003732">
    <property type="protein sequence ID" value="AFV11012.1"/>
    <property type="molecule type" value="Genomic_DNA"/>
</dbReference>
<dbReference type="CDD" id="cd00093">
    <property type="entry name" value="HTH_XRE"/>
    <property type="match status" value="1"/>
</dbReference>
<proteinExistence type="predicted"/>
<dbReference type="AlphaFoldDB" id="K4LFZ9"/>
<evidence type="ECO:0000313" key="5">
    <source>
        <dbReference type="Proteomes" id="UP000000467"/>
    </source>
</evidence>
<evidence type="ECO:0000256" key="1">
    <source>
        <dbReference type="ARBA" id="ARBA00023125"/>
    </source>
</evidence>
<dbReference type="Proteomes" id="UP000000467">
    <property type="component" value="Chromosome"/>
</dbReference>
<dbReference type="PANTHER" id="PTHR46558">
    <property type="entry name" value="TRACRIPTIONAL REGULATORY PROTEIN-RELATED-RELATED"/>
    <property type="match status" value="1"/>
</dbReference>
<dbReference type="OrthoDB" id="9811208at2"/>
<reference evidence="4 5" key="1">
    <citation type="journal article" date="2012" name="BMC Genomics">
        <title>Genome-guided analysis of physiological and morphological traits of the fermentative acetate oxidizer Thermacetogenium phaeum.</title>
        <authorList>
            <person name="Oehler D."/>
            <person name="Poehlein A."/>
            <person name="Leimbach A."/>
            <person name="Muller N."/>
            <person name="Daniel R."/>
            <person name="Gottschalk G."/>
            <person name="Schink B."/>
        </authorList>
    </citation>
    <scope>NUCLEOTIDE SEQUENCE [LARGE SCALE GENOMIC DNA]</scope>
    <source>
        <strain evidence="5">ATCC BAA-254 / DSM 26808 / PB</strain>
    </source>
</reference>
<keyword evidence="1" id="KW-0238">DNA-binding</keyword>
<accession>K4LFZ9</accession>
<keyword evidence="5" id="KW-1185">Reference proteome</keyword>
<evidence type="ECO:0000259" key="3">
    <source>
        <dbReference type="PROSITE" id="PS50943"/>
    </source>
</evidence>
<dbReference type="eggNOG" id="COG1396">
    <property type="taxonomic scope" value="Bacteria"/>
</dbReference>
<protein>
    <recommendedName>
        <fullName evidence="3">HTH cro/C1-type domain-containing protein</fullName>
    </recommendedName>
</protein>
<dbReference type="KEGG" id="tpz:Tph_c07800"/>
<feature type="domain" description="HTH cro/C1-type" evidence="3">
    <location>
        <begin position="7"/>
        <end position="62"/>
    </location>
</feature>
<dbReference type="Pfam" id="PF01381">
    <property type="entry name" value="HTH_3"/>
    <property type="match status" value="1"/>
</dbReference>
<dbReference type="InterPro" id="IPR001387">
    <property type="entry name" value="Cro/C1-type_HTH"/>
</dbReference>
<dbReference type="Gene3D" id="1.10.260.40">
    <property type="entry name" value="lambda repressor-like DNA-binding domains"/>
    <property type="match status" value="1"/>
</dbReference>